<dbReference type="Pfam" id="PF00990">
    <property type="entry name" value="GGDEF"/>
    <property type="match status" value="1"/>
</dbReference>
<dbReference type="RefSeq" id="WP_157745795.1">
    <property type="nucleotide sequence ID" value="NZ_LT607410.1"/>
</dbReference>
<dbReference type="InterPro" id="IPR052163">
    <property type="entry name" value="DGC-Regulatory_Protein"/>
</dbReference>
<dbReference type="AlphaFoldDB" id="A0A1C4V085"/>
<evidence type="ECO:0000313" key="3">
    <source>
        <dbReference type="EMBL" id="SCE77239.1"/>
    </source>
</evidence>
<feature type="transmembrane region" description="Helical" evidence="1">
    <location>
        <begin position="84"/>
        <end position="102"/>
    </location>
</feature>
<dbReference type="PROSITE" id="PS50887">
    <property type="entry name" value="GGDEF"/>
    <property type="match status" value="1"/>
</dbReference>
<gene>
    <name evidence="3" type="ORF">GA0074696_0757</name>
</gene>
<dbReference type="InterPro" id="IPR043128">
    <property type="entry name" value="Rev_trsase/Diguanyl_cyclase"/>
</dbReference>
<dbReference type="Proteomes" id="UP000198228">
    <property type="component" value="Chromosome I"/>
</dbReference>
<feature type="transmembrane region" description="Helical" evidence="1">
    <location>
        <begin position="176"/>
        <end position="197"/>
    </location>
</feature>
<organism evidence="3 4">
    <name type="scientific">Micromonospora purpureochromogenes</name>
    <dbReference type="NCBI Taxonomy" id="47872"/>
    <lineage>
        <taxon>Bacteria</taxon>
        <taxon>Bacillati</taxon>
        <taxon>Actinomycetota</taxon>
        <taxon>Actinomycetes</taxon>
        <taxon>Micromonosporales</taxon>
        <taxon>Micromonosporaceae</taxon>
        <taxon>Micromonospora</taxon>
    </lineage>
</organism>
<accession>A0A1C4V085</accession>
<proteinExistence type="predicted"/>
<feature type="domain" description="GGDEF" evidence="2">
    <location>
        <begin position="366"/>
        <end position="499"/>
    </location>
</feature>
<feature type="transmembrane region" description="Helical" evidence="1">
    <location>
        <begin position="309"/>
        <end position="329"/>
    </location>
</feature>
<reference evidence="3 4" key="1">
    <citation type="submission" date="2016-06" db="EMBL/GenBank/DDBJ databases">
        <authorList>
            <person name="Kjaerup R.B."/>
            <person name="Dalgaard T.S."/>
            <person name="Juul-Madsen H.R."/>
        </authorList>
    </citation>
    <scope>NUCLEOTIDE SEQUENCE [LARGE SCALE GENOMIC DNA]</scope>
    <source>
        <strain evidence="3 4">DSM 43821</strain>
    </source>
</reference>
<dbReference type="Gene3D" id="3.30.70.270">
    <property type="match status" value="1"/>
</dbReference>
<dbReference type="NCBIfam" id="TIGR00254">
    <property type="entry name" value="GGDEF"/>
    <property type="match status" value="1"/>
</dbReference>
<feature type="transmembrane region" description="Helical" evidence="1">
    <location>
        <begin position="53"/>
        <end position="72"/>
    </location>
</feature>
<feature type="transmembrane region" description="Helical" evidence="1">
    <location>
        <begin position="244"/>
        <end position="266"/>
    </location>
</feature>
<dbReference type="SUPFAM" id="SSF55073">
    <property type="entry name" value="Nucleotide cyclase"/>
    <property type="match status" value="1"/>
</dbReference>
<name>A0A1C4V085_9ACTN</name>
<dbReference type="EMBL" id="LT607410">
    <property type="protein sequence ID" value="SCE77239.1"/>
    <property type="molecule type" value="Genomic_DNA"/>
</dbReference>
<keyword evidence="1" id="KW-1133">Transmembrane helix</keyword>
<feature type="transmembrane region" description="Helical" evidence="1">
    <location>
        <begin position="114"/>
        <end position="136"/>
    </location>
</feature>
<protein>
    <submittedName>
        <fullName evidence="3">Diguanylate cyclase (GGDEF) domain-containing protein</fullName>
    </submittedName>
</protein>
<dbReference type="CDD" id="cd01949">
    <property type="entry name" value="GGDEF"/>
    <property type="match status" value="1"/>
</dbReference>
<evidence type="ECO:0000259" key="2">
    <source>
        <dbReference type="PROSITE" id="PS50887"/>
    </source>
</evidence>
<feature type="transmembrane region" description="Helical" evidence="1">
    <location>
        <begin position="143"/>
        <end position="164"/>
    </location>
</feature>
<sequence>MSVFDGVDWEARPMGRYRGLHSVPGGLGLSLAYLTLCLAGIAVYPYLSDAQRMVDYLVLSFATVPAVVVGLIRTPADSRKPMWFLLAALVSFNAGNVAWYWYVFAMQLPSGDGTIAAVFAALAQVFMFSGAITIVARRGRDDVGGLIDSTIVAMAVGGVIWSFLLLPHLREVAAAQVSQIATCVTVFMLTGIFGCLTRLLLTAREFISALWFLVAAMGLSLAGVITVALVVVPGSGSRPAYTDMIYLAGYTAVGLCGLARSVVRLLQPGPAPKDDLSKGRLVFLGLALCAMPAVGGASELSGRDVDTALLAVSTAAVTPLVMLRIWGVWSERMRVLRYQASFDPLTNLPNRHEFANRLDAALAGGRPVVVLFCDLDGFKAVNDRYGHPGGDQLLVQVAERLARCLRPGDTVSRFGGDEFVVLCVDMERYDATELCLRIETAFREPFAVDAEPVVIGASIGMVCNDRAENGEQLIQRADAAMYRAKQERQQVPGVRTSVA</sequence>
<feature type="transmembrane region" description="Helical" evidence="1">
    <location>
        <begin position="278"/>
        <end position="297"/>
    </location>
</feature>
<dbReference type="FunFam" id="3.30.70.270:FF:000001">
    <property type="entry name" value="Diguanylate cyclase domain protein"/>
    <property type="match status" value="1"/>
</dbReference>
<dbReference type="InterPro" id="IPR029787">
    <property type="entry name" value="Nucleotide_cyclase"/>
</dbReference>
<feature type="transmembrane region" description="Helical" evidence="1">
    <location>
        <begin position="26"/>
        <end position="47"/>
    </location>
</feature>
<dbReference type="PANTHER" id="PTHR46663">
    <property type="entry name" value="DIGUANYLATE CYCLASE DGCT-RELATED"/>
    <property type="match status" value="1"/>
</dbReference>
<evidence type="ECO:0000256" key="1">
    <source>
        <dbReference type="SAM" id="Phobius"/>
    </source>
</evidence>
<evidence type="ECO:0000313" key="4">
    <source>
        <dbReference type="Proteomes" id="UP000198228"/>
    </source>
</evidence>
<dbReference type="SMART" id="SM00267">
    <property type="entry name" value="GGDEF"/>
    <property type="match status" value="1"/>
</dbReference>
<keyword evidence="1" id="KW-0472">Membrane</keyword>
<keyword evidence="1" id="KW-0812">Transmembrane</keyword>
<feature type="transmembrane region" description="Helical" evidence="1">
    <location>
        <begin position="209"/>
        <end position="232"/>
    </location>
</feature>
<dbReference type="InterPro" id="IPR000160">
    <property type="entry name" value="GGDEF_dom"/>
</dbReference>
<dbReference type="PANTHER" id="PTHR46663:SF2">
    <property type="entry name" value="GGDEF DOMAIN-CONTAINING PROTEIN"/>
    <property type="match status" value="1"/>
</dbReference>